<protein>
    <submittedName>
        <fullName evidence="3">Uncharacterized protein</fullName>
    </submittedName>
</protein>
<evidence type="ECO:0000313" key="2">
    <source>
        <dbReference type="EMBL" id="MBA4537894.1"/>
    </source>
</evidence>
<sequence>MQLSPDDVELILLFIAGWMGIQIVYTILVLLSGRVITDYFEWAVYEDPPNLFWKCTNFFMYFFFVK</sequence>
<accession>A0A6B3VV52</accession>
<evidence type="ECO:0000256" key="1">
    <source>
        <dbReference type="SAM" id="Phobius"/>
    </source>
</evidence>
<evidence type="ECO:0000313" key="3">
    <source>
        <dbReference type="EMBL" id="NEY82150.1"/>
    </source>
</evidence>
<gene>
    <name evidence="3" type="ORF">G4D64_11715</name>
    <name evidence="2" type="ORF">H1Z61_12325</name>
</gene>
<reference evidence="3 4" key="1">
    <citation type="submission" date="2020-02" db="EMBL/GenBank/DDBJ databases">
        <title>Bacillus aquiflavi sp. nov., isolated from yellow water of strong flavor Chinese baijiu in Yibin region of China.</title>
        <authorList>
            <person name="Xie J."/>
        </authorList>
    </citation>
    <scope>NUCLEOTIDE SEQUENCE [LARGE SCALE GENOMIC DNA]</scope>
    <source>
        <strain evidence="3 4">3H-10</strain>
    </source>
</reference>
<comment type="caution">
    <text evidence="3">The sequence shown here is derived from an EMBL/GenBank/DDBJ whole genome shotgun (WGS) entry which is preliminary data.</text>
</comment>
<dbReference type="EMBL" id="JAAIWN010000027">
    <property type="protein sequence ID" value="NEY82150.1"/>
    <property type="molecule type" value="Genomic_DNA"/>
</dbReference>
<dbReference type="RefSeq" id="WP_163242534.1">
    <property type="nucleotide sequence ID" value="NZ_CP082780.1"/>
</dbReference>
<proteinExistence type="predicted"/>
<keyword evidence="1" id="KW-0812">Transmembrane</keyword>
<keyword evidence="4" id="KW-1185">Reference proteome</keyword>
<dbReference type="AlphaFoldDB" id="A0A6B3VV52"/>
<feature type="transmembrane region" description="Helical" evidence="1">
    <location>
        <begin position="12"/>
        <end position="31"/>
    </location>
</feature>
<dbReference type="Proteomes" id="UP000472971">
    <property type="component" value="Unassembled WGS sequence"/>
</dbReference>
<dbReference type="EMBL" id="JACEIO010000029">
    <property type="protein sequence ID" value="MBA4537894.1"/>
    <property type="molecule type" value="Genomic_DNA"/>
</dbReference>
<evidence type="ECO:0000313" key="4">
    <source>
        <dbReference type="Proteomes" id="UP000472971"/>
    </source>
</evidence>
<organism evidence="3 4">
    <name type="scientific">Bacillus aquiflavi</name>
    <dbReference type="NCBI Taxonomy" id="2672567"/>
    <lineage>
        <taxon>Bacteria</taxon>
        <taxon>Bacillati</taxon>
        <taxon>Bacillota</taxon>
        <taxon>Bacilli</taxon>
        <taxon>Bacillales</taxon>
        <taxon>Bacillaceae</taxon>
        <taxon>Bacillus</taxon>
    </lineage>
</organism>
<dbReference type="Proteomes" id="UP000570010">
    <property type="component" value="Unassembled WGS sequence"/>
</dbReference>
<keyword evidence="1" id="KW-0472">Membrane</keyword>
<keyword evidence="1" id="KW-1133">Transmembrane helix</keyword>
<reference evidence="2 5" key="2">
    <citation type="submission" date="2020-07" db="EMBL/GenBank/DDBJ databases">
        <authorList>
            <person name="Feng H."/>
        </authorList>
    </citation>
    <scope>NUCLEOTIDE SEQUENCE [LARGE SCALE GENOMIC DNA]</scope>
    <source>
        <strain evidence="5">s-12</strain>
        <strain evidence="2">S-12</strain>
    </source>
</reference>
<evidence type="ECO:0000313" key="5">
    <source>
        <dbReference type="Proteomes" id="UP000570010"/>
    </source>
</evidence>
<name>A0A6B3VV52_9BACI</name>